<evidence type="ECO:0008006" key="2">
    <source>
        <dbReference type="Google" id="ProtNLM"/>
    </source>
</evidence>
<dbReference type="EMBL" id="CT573071">
    <property type="protein sequence ID" value="CAJ75208.1"/>
    <property type="molecule type" value="Genomic_DNA"/>
</dbReference>
<dbReference type="AlphaFoldDB" id="Q1Q5B6"/>
<reference evidence="1" key="2">
    <citation type="submission" date="2006-01" db="EMBL/GenBank/DDBJ databases">
        <authorList>
            <person name="Genoscope"/>
        </authorList>
    </citation>
    <scope>NUCLEOTIDE SEQUENCE</scope>
</reference>
<reference evidence="1" key="1">
    <citation type="journal article" date="2006" name="Nature">
        <title>Deciphering the evolution and metabolism of an anammox bacterium from a community genome.</title>
        <authorList>
            <person name="Strous M."/>
            <person name="Pelletier E."/>
            <person name="Mangenot S."/>
            <person name="Rattei T."/>
            <person name="Lehner A."/>
            <person name="Taylor M.W."/>
            <person name="Horn M."/>
            <person name="Daims H."/>
            <person name="Bartol-Mavel D."/>
            <person name="Wincker P."/>
            <person name="Barbe V."/>
            <person name="Fonknechten N."/>
            <person name="Vallenet D."/>
            <person name="Segurens B."/>
            <person name="Schenowitz-Truong C."/>
            <person name="Medigue C."/>
            <person name="Collingro A."/>
            <person name="Snel B."/>
            <person name="Dutilh B.E."/>
            <person name="OpDenCamp H.J.M."/>
            <person name="vanDerDrift C."/>
            <person name="Cirpus I."/>
            <person name="vanDePas-Schoonen K.T."/>
            <person name="Harhangi H.R."/>
            <person name="vanNiftrik L."/>
            <person name="Schmid M."/>
            <person name="Keltjens J."/>
            <person name="vanDeVossenberg J."/>
            <person name="Kartal B."/>
            <person name="Meier H."/>
            <person name="Frishman D."/>
            <person name="Huynen M.A."/>
            <person name="Mewes H."/>
            <person name="Weissenbach J."/>
            <person name="Jetten M.S.M."/>
            <person name="Wagner M."/>
            <person name="LePaslier D."/>
        </authorList>
    </citation>
    <scope>NUCLEOTIDE SEQUENCE</scope>
</reference>
<organism evidence="1">
    <name type="scientific">Kuenenia stuttgartiensis</name>
    <dbReference type="NCBI Taxonomy" id="174633"/>
    <lineage>
        <taxon>Bacteria</taxon>
        <taxon>Pseudomonadati</taxon>
        <taxon>Planctomycetota</taxon>
        <taxon>Candidatus Brocadiia</taxon>
        <taxon>Candidatus Brocadiales</taxon>
        <taxon>Candidatus Brocadiaceae</taxon>
        <taxon>Candidatus Kuenenia</taxon>
    </lineage>
</organism>
<proteinExistence type="predicted"/>
<evidence type="ECO:0000313" key="1">
    <source>
        <dbReference type="EMBL" id="CAJ75208.1"/>
    </source>
</evidence>
<sequence length="118" mass="13281">MSHLVNINIELKNTQTAIAACRRLGWKYEENQKIEYHDGSSATGLVIYIPEWQYPITITENGTVKGDNYNGSWGDPALLNKLRQAYGIEAARALMRRHTAPVVETQNQDGSVTLTVKY</sequence>
<protein>
    <recommendedName>
        <fullName evidence="2">DUF1257 domain-containing protein</fullName>
    </recommendedName>
</protein>
<accession>Q1Q5B6</accession>
<dbReference type="RefSeq" id="WP_169704395.1">
    <property type="nucleotide sequence ID" value="NZ_OCTL01000150.1"/>
</dbReference>
<name>Q1Q5B6_KUEST</name>
<gene>
    <name evidence="1" type="ORF">kuste4446</name>
</gene>